<feature type="transmembrane region" description="Helical" evidence="1">
    <location>
        <begin position="277"/>
        <end position="296"/>
    </location>
</feature>
<sequence length="304" mass="31571">MTDPAMAADPSAATPQGRSVIHDLGYRPYTGPRLGPAAIARALLVTGFRNSFGLGRSGRSKVLPFVLLGLNVLPAVIVGGVMVLVGLKELPIGYARYASTTQVLLGIFVASQAPVLFSRDLRHGTISLYLARPLPSATYAIARWGALLGATLVFLLLPILILYAVALLGELDVSDQSREAAIATGLAVLLALALAGVAGLIASWSTRRGFAVVATIALLLLGNGIVTAIQAIAGEEGHARVGEVAGLFSPYSLYRGLMATWADADIATPPQGVPMQAAYVVVFVGLSAACLAGLVWRYRKVATA</sequence>
<keyword evidence="1" id="KW-0812">Transmembrane</keyword>
<reference evidence="3" key="1">
    <citation type="submission" date="2016-10" db="EMBL/GenBank/DDBJ databases">
        <authorList>
            <person name="Varghese N."/>
            <person name="Submissions S."/>
        </authorList>
    </citation>
    <scope>NUCLEOTIDE SEQUENCE [LARGE SCALE GENOMIC DNA]</scope>
    <source>
        <strain evidence="3">DSM 22329</strain>
    </source>
</reference>
<dbReference type="AlphaFoldDB" id="A0A1H0TVH1"/>
<feature type="transmembrane region" description="Helical" evidence="1">
    <location>
        <begin position="144"/>
        <end position="168"/>
    </location>
</feature>
<keyword evidence="3" id="KW-1185">Reference proteome</keyword>
<keyword evidence="1" id="KW-0472">Membrane</keyword>
<organism evidence="2 3">
    <name type="scientific">Pedococcus dokdonensis</name>
    <dbReference type="NCBI Taxonomy" id="443156"/>
    <lineage>
        <taxon>Bacteria</taxon>
        <taxon>Bacillati</taxon>
        <taxon>Actinomycetota</taxon>
        <taxon>Actinomycetes</taxon>
        <taxon>Micrococcales</taxon>
        <taxon>Intrasporangiaceae</taxon>
        <taxon>Pedococcus</taxon>
    </lineage>
</organism>
<dbReference type="OrthoDB" id="5495463at2"/>
<gene>
    <name evidence="2" type="ORF">SAMN04489867_2989</name>
</gene>
<keyword evidence="1" id="KW-1133">Transmembrane helix</keyword>
<name>A0A1H0TVH1_9MICO</name>
<dbReference type="STRING" id="443156.SAMN04489867_2989"/>
<feature type="transmembrane region" description="Helical" evidence="1">
    <location>
        <begin position="62"/>
        <end position="85"/>
    </location>
</feature>
<feature type="transmembrane region" description="Helical" evidence="1">
    <location>
        <begin position="209"/>
        <end position="233"/>
    </location>
</feature>
<protein>
    <submittedName>
        <fullName evidence="2">ABC-2 type transport system permease protein</fullName>
    </submittedName>
</protein>
<evidence type="ECO:0000256" key="1">
    <source>
        <dbReference type="SAM" id="Phobius"/>
    </source>
</evidence>
<dbReference type="Proteomes" id="UP000199077">
    <property type="component" value="Chromosome I"/>
</dbReference>
<evidence type="ECO:0000313" key="3">
    <source>
        <dbReference type="Proteomes" id="UP000199077"/>
    </source>
</evidence>
<evidence type="ECO:0000313" key="2">
    <source>
        <dbReference type="EMBL" id="SDP57745.1"/>
    </source>
</evidence>
<feature type="transmembrane region" description="Helical" evidence="1">
    <location>
        <begin position="180"/>
        <end position="202"/>
    </location>
</feature>
<proteinExistence type="predicted"/>
<dbReference type="EMBL" id="LT629711">
    <property type="protein sequence ID" value="SDP57745.1"/>
    <property type="molecule type" value="Genomic_DNA"/>
</dbReference>
<accession>A0A1H0TVH1</accession>
<dbReference type="RefSeq" id="WP_091787128.1">
    <property type="nucleotide sequence ID" value="NZ_LT629711.1"/>
</dbReference>